<reference evidence="1" key="1">
    <citation type="submission" date="2022-11" db="EMBL/GenBank/DDBJ databases">
        <title>Centuries of genome instability and evolution in soft-shell clam transmissible cancer (bioRxiv).</title>
        <authorList>
            <person name="Hart S.F.M."/>
            <person name="Yonemitsu M.A."/>
            <person name="Giersch R.M."/>
            <person name="Beal B.F."/>
            <person name="Arriagada G."/>
            <person name="Davis B.W."/>
            <person name="Ostrander E.A."/>
            <person name="Goff S.P."/>
            <person name="Metzger M.J."/>
        </authorList>
    </citation>
    <scope>NUCLEOTIDE SEQUENCE</scope>
    <source>
        <strain evidence="1">MELC-2E11</strain>
        <tissue evidence="1">Siphon/mantle</tissue>
    </source>
</reference>
<dbReference type="Proteomes" id="UP001164746">
    <property type="component" value="Chromosome 15"/>
</dbReference>
<dbReference type="EMBL" id="CP111026">
    <property type="protein sequence ID" value="WAR28890.1"/>
    <property type="molecule type" value="Genomic_DNA"/>
</dbReference>
<proteinExistence type="predicted"/>
<protein>
    <submittedName>
        <fullName evidence="1">Uncharacterized protein</fullName>
    </submittedName>
</protein>
<gene>
    <name evidence="1" type="ORF">MAR_014594</name>
</gene>
<name>A0ABY7G3Z9_MYAAR</name>
<accession>A0ABY7G3Z9</accession>
<feature type="non-terminal residue" evidence="1">
    <location>
        <position position="108"/>
    </location>
</feature>
<keyword evidence="2" id="KW-1185">Reference proteome</keyword>
<sequence>MKKMYLEVKELFSIHFPSDHLKQIKAPEESSVTMTMQNVSVNEEEELSIVLVNLFMEEINHSKRGDDPVQNDLSRALQRALTKFKQYGTLTKILRGSVVFYIQFNSFL</sequence>
<organism evidence="1 2">
    <name type="scientific">Mya arenaria</name>
    <name type="common">Soft-shell clam</name>
    <dbReference type="NCBI Taxonomy" id="6604"/>
    <lineage>
        <taxon>Eukaryota</taxon>
        <taxon>Metazoa</taxon>
        <taxon>Spiralia</taxon>
        <taxon>Lophotrochozoa</taxon>
        <taxon>Mollusca</taxon>
        <taxon>Bivalvia</taxon>
        <taxon>Autobranchia</taxon>
        <taxon>Heteroconchia</taxon>
        <taxon>Euheterodonta</taxon>
        <taxon>Imparidentia</taxon>
        <taxon>Neoheterodontei</taxon>
        <taxon>Myida</taxon>
        <taxon>Myoidea</taxon>
        <taxon>Myidae</taxon>
        <taxon>Mya</taxon>
    </lineage>
</organism>
<evidence type="ECO:0000313" key="1">
    <source>
        <dbReference type="EMBL" id="WAR28890.1"/>
    </source>
</evidence>
<evidence type="ECO:0000313" key="2">
    <source>
        <dbReference type="Proteomes" id="UP001164746"/>
    </source>
</evidence>